<organism evidence="13 14">
    <name type="scientific">Saccharomycodes ludwigii</name>
    <dbReference type="NCBI Taxonomy" id="36035"/>
    <lineage>
        <taxon>Eukaryota</taxon>
        <taxon>Fungi</taxon>
        <taxon>Dikarya</taxon>
        <taxon>Ascomycota</taxon>
        <taxon>Saccharomycotina</taxon>
        <taxon>Saccharomycetes</taxon>
        <taxon>Saccharomycodales</taxon>
        <taxon>Saccharomycodaceae</taxon>
        <taxon>Saccharomycodes</taxon>
    </lineage>
</organism>
<evidence type="ECO:0000256" key="8">
    <source>
        <dbReference type="ARBA" id="ARBA00023211"/>
    </source>
</evidence>
<evidence type="ECO:0000256" key="3">
    <source>
        <dbReference type="ARBA" id="ARBA00006702"/>
    </source>
</evidence>
<dbReference type="InterPro" id="IPR015655">
    <property type="entry name" value="PP2C"/>
</dbReference>
<dbReference type="Proteomes" id="UP000262825">
    <property type="component" value="Unassembled WGS sequence"/>
</dbReference>
<evidence type="ECO:0000256" key="5">
    <source>
        <dbReference type="ARBA" id="ARBA00022723"/>
    </source>
</evidence>
<gene>
    <name evidence="13" type="ORF">SCODWIG_02950</name>
</gene>
<evidence type="ECO:0000259" key="12">
    <source>
        <dbReference type="PROSITE" id="PS51746"/>
    </source>
</evidence>
<evidence type="ECO:0000256" key="11">
    <source>
        <dbReference type="SAM" id="MobiDB-lite"/>
    </source>
</evidence>
<sequence>MGQILSNPDIRKEKASASDSLTSYGVCCMQGWRMSMEDEHICCLELKPNMTTTTDFKDHVAFYAVFDGHGGSSIAEFSGDNVAKILSKEEAFLKQDYVQSLIDCFLHTDEEILKDQILKMDHSGCTATTILISKLQNRIICANSGDSRTVLSSSGLAKNLSYDHKPTNAGERARIYNAGGFVEMSRVNGNLALSRAIGDFEFKQNADLPPEEQIVTVYPDILEHSINPEQDEFVILACDGIWDCLSSQECVDLIHYGIVYDDSLKSLEDISSKIVDVCCSPDAGGQGIGCDNMSMMIVALLKDGESVDAWFTRIKEKHFNGTSDSDELKQRILPDGTSFVNARKKIFSYYDFEDEDDEENDESTVFQITNPKNDASGNIGGLCRGSNAGLFSSNRRAILEDDDEEEDKKAVSTVKGSKYGSKDGKTKTKGEEDEEEEEEEEDDEANEHSPFTRSNDGKIVLNLDDFLQQNGSLTRDENGMTYIQGHLLSEVLESLVGGTASGKDKVAEKPGQETEEDKSKSKIEEIKEDGDK</sequence>
<evidence type="ECO:0000256" key="6">
    <source>
        <dbReference type="ARBA" id="ARBA00022801"/>
    </source>
</evidence>
<dbReference type="SMART" id="SM00332">
    <property type="entry name" value="PP2Cc"/>
    <property type="match status" value="1"/>
</dbReference>
<evidence type="ECO:0000313" key="13">
    <source>
        <dbReference type="EMBL" id="SSD61189.1"/>
    </source>
</evidence>
<dbReference type="PANTHER" id="PTHR13832">
    <property type="entry name" value="PROTEIN PHOSPHATASE 2C"/>
    <property type="match status" value="1"/>
</dbReference>
<evidence type="ECO:0000256" key="4">
    <source>
        <dbReference type="ARBA" id="ARBA00013081"/>
    </source>
</evidence>
<proteinExistence type="inferred from homology"/>
<evidence type="ECO:0000256" key="1">
    <source>
        <dbReference type="ARBA" id="ARBA00001936"/>
    </source>
</evidence>
<feature type="domain" description="PPM-type phosphatase" evidence="12">
    <location>
        <begin position="23"/>
        <end position="300"/>
    </location>
</feature>
<dbReference type="GO" id="GO:0004722">
    <property type="term" value="F:protein serine/threonine phosphatase activity"/>
    <property type="evidence" value="ECO:0007669"/>
    <property type="project" value="UniProtKB-EC"/>
</dbReference>
<dbReference type="FunFam" id="3.60.40.10:FF:000016">
    <property type="entry name" value="Protein phosphatase 2C"/>
    <property type="match status" value="1"/>
</dbReference>
<dbReference type="InterPro" id="IPR000222">
    <property type="entry name" value="PP2C_BS"/>
</dbReference>
<feature type="compositionally biased region" description="Basic and acidic residues" evidence="11">
    <location>
        <begin position="502"/>
        <end position="532"/>
    </location>
</feature>
<feature type="region of interest" description="Disordered" evidence="11">
    <location>
        <begin position="355"/>
        <end position="380"/>
    </location>
</feature>
<comment type="catalytic activity">
    <reaction evidence="9">
        <text>O-phospho-L-threonyl-[protein] + H2O = L-threonyl-[protein] + phosphate</text>
        <dbReference type="Rhea" id="RHEA:47004"/>
        <dbReference type="Rhea" id="RHEA-COMP:11060"/>
        <dbReference type="Rhea" id="RHEA-COMP:11605"/>
        <dbReference type="ChEBI" id="CHEBI:15377"/>
        <dbReference type="ChEBI" id="CHEBI:30013"/>
        <dbReference type="ChEBI" id="CHEBI:43474"/>
        <dbReference type="ChEBI" id="CHEBI:61977"/>
        <dbReference type="EC" id="3.1.3.16"/>
    </reaction>
    <physiologicalReaction direction="left-to-right" evidence="9">
        <dbReference type="Rhea" id="RHEA:47005"/>
    </physiologicalReaction>
</comment>
<dbReference type="AlphaFoldDB" id="A0A376B9E2"/>
<dbReference type="Pfam" id="PF00481">
    <property type="entry name" value="PP2C"/>
    <property type="match status" value="1"/>
</dbReference>
<dbReference type="GO" id="GO:1904289">
    <property type="term" value="P:regulation of mitotic DNA damage checkpoint"/>
    <property type="evidence" value="ECO:0007669"/>
    <property type="project" value="UniProtKB-ARBA"/>
</dbReference>
<keyword evidence="6 10" id="KW-0378">Hydrolase</keyword>
<feature type="compositionally biased region" description="Polar residues" evidence="11">
    <location>
        <begin position="363"/>
        <end position="376"/>
    </location>
</feature>
<evidence type="ECO:0000313" key="14">
    <source>
        <dbReference type="Proteomes" id="UP000262825"/>
    </source>
</evidence>
<dbReference type="CDD" id="cd00143">
    <property type="entry name" value="PP2Cc"/>
    <property type="match status" value="1"/>
</dbReference>
<dbReference type="VEuPathDB" id="FungiDB:SCODWIG_02950"/>
<dbReference type="InterPro" id="IPR036457">
    <property type="entry name" value="PPM-type-like_dom_sf"/>
</dbReference>
<feature type="region of interest" description="Disordered" evidence="11">
    <location>
        <begin position="402"/>
        <end position="456"/>
    </location>
</feature>
<keyword evidence="8" id="KW-0464">Manganese</keyword>
<dbReference type="GO" id="GO:0046872">
    <property type="term" value="F:metal ion binding"/>
    <property type="evidence" value="ECO:0007669"/>
    <property type="project" value="UniProtKB-KW"/>
</dbReference>
<feature type="compositionally biased region" description="Basic and acidic residues" evidence="11">
    <location>
        <begin position="420"/>
        <end position="430"/>
    </location>
</feature>
<evidence type="ECO:0000256" key="9">
    <source>
        <dbReference type="ARBA" id="ARBA00048832"/>
    </source>
</evidence>
<dbReference type="EC" id="3.1.3.16" evidence="4"/>
<dbReference type="SUPFAM" id="SSF81606">
    <property type="entry name" value="PP2C-like"/>
    <property type="match status" value="1"/>
</dbReference>
<name>A0A376B9E2_9ASCO</name>
<keyword evidence="5" id="KW-0479">Metal-binding</keyword>
<evidence type="ECO:0000256" key="7">
    <source>
        <dbReference type="ARBA" id="ARBA00022912"/>
    </source>
</evidence>
<comment type="cofactor">
    <cofactor evidence="2">
        <name>Mg(2+)</name>
        <dbReference type="ChEBI" id="CHEBI:18420"/>
    </cofactor>
</comment>
<feature type="compositionally biased region" description="Acidic residues" evidence="11">
    <location>
        <begin position="431"/>
        <end position="445"/>
    </location>
</feature>
<dbReference type="Gene3D" id="3.60.40.10">
    <property type="entry name" value="PPM-type phosphatase domain"/>
    <property type="match status" value="1"/>
</dbReference>
<evidence type="ECO:0000256" key="2">
    <source>
        <dbReference type="ARBA" id="ARBA00001946"/>
    </source>
</evidence>
<dbReference type="EMBL" id="UFAJ01000598">
    <property type="protein sequence ID" value="SSD61189.1"/>
    <property type="molecule type" value="Genomic_DNA"/>
</dbReference>
<feature type="region of interest" description="Disordered" evidence="11">
    <location>
        <begin position="499"/>
        <end position="532"/>
    </location>
</feature>
<keyword evidence="14" id="KW-1185">Reference proteome</keyword>
<accession>A0A376B9E2</accession>
<evidence type="ECO:0000256" key="10">
    <source>
        <dbReference type="RuleBase" id="RU003465"/>
    </source>
</evidence>
<dbReference type="GO" id="GO:0010508">
    <property type="term" value="P:positive regulation of autophagy"/>
    <property type="evidence" value="ECO:0007669"/>
    <property type="project" value="UniProtKB-ARBA"/>
</dbReference>
<protein>
    <recommendedName>
        <fullName evidence="4">protein-serine/threonine phosphatase</fullName>
        <ecNumber evidence="4">3.1.3.16</ecNumber>
    </recommendedName>
</protein>
<dbReference type="PROSITE" id="PS01032">
    <property type="entry name" value="PPM_1"/>
    <property type="match status" value="1"/>
</dbReference>
<keyword evidence="7 10" id="KW-0904">Protein phosphatase</keyword>
<dbReference type="PROSITE" id="PS51746">
    <property type="entry name" value="PPM_2"/>
    <property type="match status" value="1"/>
</dbReference>
<comment type="similarity">
    <text evidence="3 10">Belongs to the PP2C family.</text>
</comment>
<dbReference type="GO" id="GO:1903753">
    <property type="term" value="P:negative regulation of p38MAPK cascade"/>
    <property type="evidence" value="ECO:0007669"/>
    <property type="project" value="UniProtKB-ARBA"/>
</dbReference>
<comment type="cofactor">
    <cofactor evidence="1">
        <name>Mn(2+)</name>
        <dbReference type="ChEBI" id="CHEBI:29035"/>
    </cofactor>
</comment>
<reference evidence="14" key="1">
    <citation type="submission" date="2018-06" db="EMBL/GenBank/DDBJ databases">
        <authorList>
            <person name="Guldener U."/>
        </authorList>
    </citation>
    <scope>NUCLEOTIDE SEQUENCE [LARGE SCALE GENOMIC DNA]</scope>
    <source>
        <strain evidence="14">UTAD17</strain>
    </source>
</reference>
<dbReference type="PANTHER" id="PTHR13832:SF565">
    <property type="entry name" value="AT28366P-RELATED"/>
    <property type="match status" value="1"/>
</dbReference>
<dbReference type="InterPro" id="IPR001932">
    <property type="entry name" value="PPM-type_phosphatase-like_dom"/>
</dbReference>